<name>A0A0F7L0I4_9VIRU</name>
<proteinExistence type="predicted"/>
<dbReference type="EMBL" id="KR029578">
    <property type="protein sequence ID" value="AKH46029.1"/>
    <property type="molecule type" value="Genomic_DNA"/>
</dbReference>
<organism evidence="1">
    <name type="scientific">uncultured marine virus</name>
    <dbReference type="NCBI Taxonomy" id="186617"/>
    <lineage>
        <taxon>Viruses</taxon>
        <taxon>environmental samples</taxon>
    </lineage>
</organism>
<evidence type="ECO:0000313" key="1">
    <source>
        <dbReference type="EMBL" id="AKH46029.1"/>
    </source>
</evidence>
<protein>
    <submittedName>
        <fullName evidence="1">Uncharacterized protein</fullName>
    </submittedName>
</protein>
<accession>A0A0F7L0I4</accession>
<sequence>MLVLIRRLFVLVTQLKKQQRVWTITRQDSVMNRLANRLKKYSITRFLMLITTSLYQYNKTK</sequence>
<reference evidence="1" key="2">
    <citation type="submission" date="2015-03" db="EMBL/GenBank/DDBJ databases">
        <authorList>
            <person name="Chow C.-E.T."/>
            <person name="Winget D.M."/>
            <person name="White R.A.III."/>
            <person name="Hallam S.J."/>
            <person name="Suttle C.A."/>
        </authorList>
    </citation>
    <scope>NUCLEOTIDE SEQUENCE</scope>
    <source>
        <strain evidence="1">Anoxic3_3</strain>
    </source>
</reference>
<reference evidence="1" key="1">
    <citation type="journal article" date="2015" name="Front. Microbiol.">
        <title>Combining genomic sequencing methods to explore viral diversity and reveal potential virus-host interactions.</title>
        <authorList>
            <person name="Chow C.E."/>
            <person name="Winget D.M."/>
            <person name="White R.A.III."/>
            <person name="Hallam S.J."/>
            <person name="Suttle C.A."/>
        </authorList>
    </citation>
    <scope>NUCLEOTIDE SEQUENCE</scope>
    <source>
        <strain evidence="1">Anoxic3_3</strain>
    </source>
</reference>